<reference evidence="1" key="1">
    <citation type="submission" date="2009-07" db="EMBL/GenBank/DDBJ databases">
        <authorList>
            <person name="Weinstock G."/>
            <person name="Sodergren E."/>
            <person name="Clifton S."/>
            <person name="Fulton L."/>
            <person name="Fulton B."/>
            <person name="Courtney L."/>
            <person name="Fronick C."/>
            <person name="Harrison M."/>
            <person name="Strong C."/>
            <person name="Farmer C."/>
            <person name="Delahaunty K."/>
            <person name="Markovic C."/>
            <person name="Hall O."/>
            <person name="Minx P."/>
            <person name="Tomlinson C."/>
            <person name="Mitreva M."/>
            <person name="Nelson J."/>
            <person name="Hou S."/>
            <person name="Wollam A."/>
            <person name="Pepin K.H."/>
            <person name="Johnson M."/>
            <person name="Bhonagiri V."/>
            <person name="Nash W.E."/>
            <person name="Warren W."/>
            <person name="Chinwalla A."/>
            <person name="Mardis E.R."/>
            <person name="Wilson R.K."/>
        </authorList>
    </citation>
    <scope>NUCLEOTIDE SEQUENCE [LARGE SCALE GENOMIC DNA]</scope>
    <source>
        <strain evidence="1">DSM 14469</strain>
    </source>
</reference>
<proteinExistence type="predicted"/>
<evidence type="ECO:0000313" key="2">
    <source>
        <dbReference type="Proteomes" id="UP000005561"/>
    </source>
</evidence>
<organism evidence="1 2">
    <name type="scientific">Marvinbryantia formatexigens DSM 14469</name>
    <dbReference type="NCBI Taxonomy" id="478749"/>
    <lineage>
        <taxon>Bacteria</taxon>
        <taxon>Bacillati</taxon>
        <taxon>Bacillota</taxon>
        <taxon>Clostridia</taxon>
        <taxon>Lachnospirales</taxon>
        <taxon>Lachnospiraceae</taxon>
        <taxon>Marvinbryantia</taxon>
    </lineage>
</organism>
<accession>C6LBR6</accession>
<sequence>MLNWEKIDMESYEKKADENLIALKRKNENNMPKNVMISLLFSITLKKKLLKQ</sequence>
<evidence type="ECO:0000313" key="1">
    <source>
        <dbReference type="EMBL" id="EET61869.1"/>
    </source>
</evidence>
<dbReference type="EMBL" id="ACCL02000004">
    <property type="protein sequence ID" value="EET61869.1"/>
    <property type="molecule type" value="Genomic_DNA"/>
</dbReference>
<dbReference type="STRING" id="168384.SAMN05660368_00578"/>
<comment type="caution">
    <text evidence="1">The sequence shown here is derived from an EMBL/GenBank/DDBJ whole genome shotgun (WGS) entry which is preliminary data.</text>
</comment>
<name>C6LBR6_9FIRM</name>
<keyword evidence="2" id="KW-1185">Reference proteome</keyword>
<dbReference type="Proteomes" id="UP000005561">
    <property type="component" value="Unassembled WGS sequence"/>
</dbReference>
<protein>
    <submittedName>
        <fullName evidence="1">Uncharacterized protein</fullName>
    </submittedName>
</protein>
<dbReference type="AlphaFoldDB" id="C6LBR6"/>
<gene>
    <name evidence="1" type="ORF">BRYFOR_06061</name>
</gene>